<evidence type="ECO:0000313" key="2">
    <source>
        <dbReference type="Proteomes" id="UP000004750"/>
    </source>
</evidence>
<reference evidence="1 2" key="1">
    <citation type="submission" date="2011-08" db="EMBL/GenBank/DDBJ databases">
        <authorList>
            <person name="Weinstock G."/>
            <person name="Sodergren E."/>
            <person name="Clifton S."/>
            <person name="Fulton L."/>
            <person name="Fulton B."/>
            <person name="Courtney L."/>
            <person name="Fronick C."/>
            <person name="Harrison M."/>
            <person name="Strong C."/>
            <person name="Farmer C."/>
            <person name="Delahaunty K."/>
            <person name="Markovic C."/>
            <person name="Hall O."/>
            <person name="Minx P."/>
            <person name="Tomlinson C."/>
            <person name="Mitreva M."/>
            <person name="Hou S."/>
            <person name="Chen J."/>
            <person name="Wollam A."/>
            <person name="Pepin K.H."/>
            <person name="Johnson M."/>
            <person name="Bhonagiri V."/>
            <person name="Zhang X."/>
            <person name="Suruliraj S."/>
            <person name="Warren W."/>
            <person name="Chinwalla A."/>
            <person name="Mardis E.R."/>
            <person name="Wilson R.K."/>
        </authorList>
    </citation>
    <scope>NUCLEOTIDE SEQUENCE [LARGE SCALE GENOMIC DNA]</scope>
    <source>
        <strain evidence="1 2">F0432</strain>
    </source>
</reference>
<gene>
    <name evidence="1" type="ORF">HMPREF9080_02713</name>
</gene>
<sequence>MYDRYSWYPKAGFSQFIAAEQLTDKPRCQHGVCDSALFDVVAKSFIQHNGDKIFFYWLTLSSHISYPQQDIFNHRLQCDKYGLPSETSLCRNFSLQTQFFDDLAELITLPEMKGVEVIVVGDHSPPTLSLSEPYKYLHKGGEVSWIHFKVKE</sequence>
<proteinExistence type="predicted"/>
<organism evidence="1 2">
    <name type="scientific">Cardiobacterium valvarum F0432</name>
    <dbReference type="NCBI Taxonomy" id="797473"/>
    <lineage>
        <taxon>Bacteria</taxon>
        <taxon>Pseudomonadati</taxon>
        <taxon>Pseudomonadota</taxon>
        <taxon>Gammaproteobacteria</taxon>
        <taxon>Cardiobacteriales</taxon>
        <taxon>Cardiobacteriaceae</taxon>
        <taxon>Cardiobacterium</taxon>
    </lineage>
</organism>
<accession>G9ZIU6</accession>
<dbReference type="InterPro" id="IPR017850">
    <property type="entry name" value="Alkaline_phosphatase_core_sf"/>
</dbReference>
<dbReference type="Proteomes" id="UP000004750">
    <property type="component" value="Unassembled WGS sequence"/>
</dbReference>
<dbReference type="Gene3D" id="3.40.720.10">
    <property type="entry name" value="Alkaline Phosphatase, subunit A"/>
    <property type="match status" value="1"/>
</dbReference>
<evidence type="ECO:0008006" key="3">
    <source>
        <dbReference type="Google" id="ProtNLM"/>
    </source>
</evidence>
<dbReference type="AlphaFoldDB" id="G9ZIU6"/>
<protein>
    <recommendedName>
        <fullName evidence="3">Sulfatase N-terminal domain-containing protein</fullName>
    </recommendedName>
</protein>
<dbReference type="HOGENOM" id="CLU_1719044_0_0_6"/>
<evidence type="ECO:0000313" key="1">
    <source>
        <dbReference type="EMBL" id="EHM50948.1"/>
    </source>
</evidence>
<comment type="caution">
    <text evidence="1">The sequence shown here is derived from an EMBL/GenBank/DDBJ whole genome shotgun (WGS) entry which is preliminary data.</text>
</comment>
<dbReference type="EMBL" id="AGCM01000168">
    <property type="protein sequence ID" value="EHM50948.1"/>
    <property type="molecule type" value="Genomic_DNA"/>
</dbReference>
<name>G9ZIU6_9GAMM</name>